<proteinExistence type="predicted"/>
<sequence>MSKRPDPEMIDHENPEWTDTDFARAKPFTKLPATLQAKLRGRPKAAAPRVAISLRLPLDVLDAWKATGAGWQTRMAAMLASHAPHTKAR</sequence>
<gene>
    <name evidence="2" type="ORF">ABQJ54_03290</name>
</gene>
<dbReference type="EMBL" id="JBFOHK010000001">
    <property type="protein sequence ID" value="MEW9570761.1"/>
    <property type="molecule type" value="Genomic_DNA"/>
</dbReference>
<feature type="compositionally biased region" description="Basic and acidic residues" evidence="1">
    <location>
        <begin position="1"/>
        <end position="15"/>
    </location>
</feature>
<evidence type="ECO:0000256" key="1">
    <source>
        <dbReference type="SAM" id="MobiDB-lite"/>
    </source>
</evidence>
<dbReference type="InterPro" id="IPR025528">
    <property type="entry name" value="BrnA_antitoxin"/>
</dbReference>
<organism evidence="2 3">
    <name type="scientific">Rhodanobacter lycopersici</name>
    <dbReference type="NCBI Taxonomy" id="3162487"/>
    <lineage>
        <taxon>Bacteria</taxon>
        <taxon>Pseudomonadati</taxon>
        <taxon>Pseudomonadota</taxon>
        <taxon>Gammaproteobacteria</taxon>
        <taxon>Lysobacterales</taxon>
        <taxon>Rhodanobacteraceae</taxon>
        <taxon>Rhodanobacter</taxon>
    </lineage>
</organism>
<dbReference type="Proteomes" id="UP001556220">
    <property type="component" value="Unassembled WGS sequence"/>
</dbReference>
<keyword evidence="3" id="KW-1185">Reference proteome</keyword>
<reference evidence="2 3" key="1">
    <citation type="submission" date="2024-06" db="EMBL/GenBank/DDBJ databases">
        <authorList>
            <person name="Woo H."/>
        </authorList>
    </citation>
    <scope>NUCLEOTIDE SEQUENCE [LARGE SCALE GENOMIC DNA]</scope>
    <source>
        <strain evidence="2 3">Si-c</strain>
    </source>
</reference>
<comment type="caution">
    <text evidence="2">The sequence shown here is derived from an EMBL/GenBank/DDBJ whole genome shotgun (WGS) entry which is preliminary data.</text>
</comment>
<protein>
    <submittedName>
        <fullName evidence="2">BrnA antitoxin family protein</fullName>
    </submittedName>
</protein>
<dbReference type="RefSeq" id="WP_367852835.1">
    <property type="nucleotide sequence ID" value="NZ_JBFOHK010000001.1"/>
</dbReference>
<evidence type="ECO:0000313" key="3">
    <source>
        <dbReference type="Proteomes" id="UP001556220"/>
    </source>
</evidence>
<name>A0ABV3QB60_9GAMM</name>
<accession>A0ABV3QB60</accession>
<dbReference type="Pfam" id="PF14384">
    <property type="entry name" value="BrnA_antitoxin"/>
    <property type="match status" value="1"/>
</dbReference>
<feature type="region of interest" description="Disordered" evidence="1">
    <location>
        <begin position="1"/>
        <end position="20"/>
    </location>
</feature>
<evidence type="ECO:0000313" key="2">
    <source>
        <dbReference type="EMBL" id="MEW9570761.1"/>
    </source>
</evidence>